<evidence type="ECO:0000313" key="3">
    <source>
        <dbReference type="EMBL" id="MCB4799552.1"/>
    </source>
</evidence>
<dbReference type="InterPro" id="IPR010496">
    <property type="entry name" value="AL/BT2_dom"/>
</dbReference>
<sequence length="359" mass="41258">MKNLFYFNLFVILISLQLSQAQNKTKVIPMNASNWHIPKGTSSFETFDNRETLLLNGKAFLKNNEFSNGTIEVDVYANNKRSFAGIIFRKQQNTMEEVYMRLHKSNQADALQYSPTYNEELTWQLYKEYQANVNFKTKGWNTLRIEINGKNATIFVNDEKVLTIDNLRTTHNKGEIGLFALFNNRFSNFRFTNKDVINQNKTNTQNNIKPNIISQWNITKGFPVVEEKLNFSSFLKEKYTTVLTEKSGLLPLSKFIKKPSAGNFEKNTEVYAVASTNIESNSNKTILFSFDYSDKIIVYLNGTAIFKGNNAFRSKGIQYQGHIDINTNKLYLNLKKGTNTLHCVIIDKANGWGLIGKFE</sequence>
<dbReference type="GO" id="GO:0016787">
    <property type="term" value="F:hydrolase activity"/>
    <property type="evidence" value="ECO:0007669"/>
    <property type="project" value="InterPro"/>
</dbReference>
<reference evidence="3" key="1">
    <citation type="submission" date="2021-10" db="EMBL/GenBank/DDBJ databases">
        <title>Tamlana sargassums sp. nov., and Tamlana laminarinivorans sp. nov., two new bacteria isolated from the brown alga.</title>
        <authorList>
            <person name="Li J."/>
        </authorList>
    </citation>
    <scope>NUCLEOTIDE SEQUENCE</scope>
    <source>
        <strain evidence="3">PT2-4</strain>
    </source>
</reference>
<feature type="signal peptide" evidence="1">
    <location>
        <begin position="1"/>
        <end position="21"/>
    </location>
</feature>
<dbReference type="AlphaFoldDB" id="A0A9X1I385"/>
<keyword evidence="1" id="KW-0732">Signal</keyword>
<comment type="caution">
    <text evidence="3">The sequence shown here is derived from an EMBL/GenBank/DDBJ whole genome shotgun (WGS) entry which is preliminary data.</text>
</comment>
<dbReference type="EMBL" id="JAJAPW010000004">
    <property type="protein sequence ID" value="MCB4799552.1"/>
    <property type="molecule type" value="Genomic_DNA"/>
</dbReference>
<accession>A0A9X1I385</accession>
<organism evidence="3 4">
    <name type="scientific">Neotamlana laminarinivorans</name>
    <dbReference type="NCBI Taxonomy" id="2883124"/>
    <lineage>
        <taxon>Bacteria</taxon>
        <taxon>Pseudomonadati</taxon>
        <taxon>Bacteroidota</taxon>
        <taxon>Flavobacteriia</taxon>
        <taxon>Flavobacteriales</taxon>
        <taxon>Flavobacteriaceae</taxon>
        <taxon>Neotamlana</taxon>
    </lineage>
</organism>
<dbReference type="Pfam" id="PF06439">
    <property type="entry name" value="3keto-disac_hyd"/>
    <property type="match status" value="1"/>
</dbReference>
<dbReference type="RefSeq" id="WP_226544028.1">
    <property type="nucleotide sequence ID" value="NZ_JAJAPW010000004.1"/>
</dbReference>
<evidence type="ECO:0000313" key="4">
    <source>
        <dbReference type="Proteomes" id="UP001139199"/>
    </source>
</evidence>
<proteinExistence type="predicted"/>
<evidence type="ECO:0000256" key="1">
    <source>
        <dbReference type="SAM" id="SignalP"/>
    </source>
</evidence>
<evidence type="ECO:0000259" key="2">
    <source>
        <dbReference type="Pfam" id="PF06439"/>
    </source>
</evidence>
<keyword evidence="4" id="KW-1185">Reference proteome</keyword>
<protein>
    <submittedName>
        <fullName evidence="3">DUF1080 domain-containing protein</fullName>
    </submittedName>
</protein>
<feature type="domain" description="3-keto-alpha-glucoside-1,2-lyase/3-keto-2-hydroxy-glucal hydratase" evidence="2">
    <location>
        <begin position="57"/>
        <end position="179"/>
    </location>
</feature>
<gene>
    <name evidence="3" type="ORF">LG649_11880</name>
</gene>
<dbReference type="Gene3D" id="2.60.120.560">
    <property type="entry name" value="Exo-inulinase, domain 1"/>
    <property type="match status" value="1"/>
</dbReference>
<dbReference type="Proteomes" id="UP001139199">
    <property type="component" value="Unassembled WGS sequence"/>
</dbReference>
<name>A0A9X1I385_9FLAO</name>
<feature type="chain" id="PRO_5040958139" evidence="1">
    <location>
        <begin position="22"/>
        <end position="359"/>
    </location>
</feature>